<sequence>MAISNGPLGLVDFFQGRPVFKAFFENSFQGSLTFAPDFDLNKTPVAIVVPIWFIGASPFSKVFEGEVPIVRRDKEVFSGQEGGGSSKEAFGYPGFSSPDDFLKLVFPREHFVNDRIILYVRSKEGSAIHPINSGTSFRVDGAPAGSTKDAARLSYPLRVYVLKDELTVFTVELHILSSSSMEPVFQEREKVCLSEEGGDSTRGGDSGLFLASEGLSFKGSLFELGWALCMAEDGNGKGIALRVDGISQGDPYRSGGFNYPGDRSVQGEGAKVFTTFLLCWQMGIEGEHGGNTEEGESSIIVVVNIPSDVYSSPCPVVSISLAAFKGPVIGVGALYGHECTLCVTCSPGRGVEVKISLLYFPLDHISVSFVGHHDPSDIGMVFGYSRSEDVNQRTKRASCFDPPRGYIMVSPRGKSFGSISWRGNGDTSELAFIHIQVFRRGEGRLEDSLSTFTLRELFWVFSLVISVSEAQELAQFDNVLVLDWLYRVTNDNEGIVLGWLYRVTNDKEGTDFVTMGRGRRLEYFERSAPTWVALSCFLNRIALYAPFCEARIGEEGKCKLGSMFPSQIASKAMESHNGNRVRLAVSSRLFVFLKLASYSYAEGSFPANWMFSTPTSTWAKEVGLGGLDVFGVEDRKPPTVGGRDHRVEREVAGISGPAKKVTKECVGLRVLKGFEIFHKMVVLSRNGRGNKVKRSKLMGEPLVISIGLTSVNVSIVIQAEFFRGSFFAAFCFSLFLAAERKVYRVFFSLGFSHPCGIWVGGFRNAKPDSEIEEVFFSDCLYPFFIFRFIVKFEGYDVDYRGREGGRRPCKGIVHDAGDVLMSFLIQDNIMEYRGRVLHCLVCKVFEKDGEFNLSSFDVSCVLQVRLLQGGFGLVCTMEAGLLFDLGKYGYSGAGSFISRTSCIISLRVDWITFVNTLKVMIKGPEVVGHGGGSIGVTLGIFLFIAVGRVIFFTTFIVLKEVPYLVDHWEGAVCGVFNAIGKFTPSVSFVERSMSEDSFTSHGIYVYPKRRSDSEIPGITRTIIVAEVRSKFPNMELEFSMVHFGPKLRAMFRDVFSNRFDSSSGVTRFEDHTVEVAGMSSIQKDMGGIPSILDKFLSHSS</sequence>
<accession>A0A813JRC9</accession>
<feature type="transmembrane region" description="Helical" evidence="1">
    <location>
        <begin position="938"/>
        <end position="958"/>
    </location>
</feature>
<evidence type="ECO:0000313" key="3">
    <source>
        <dbReference type="Proteomes" id="UP000626109"/>
    </source>
</evidence>
<protein>
    <submittedName>
        <fullName evidence="2">Uncharacterized protein</fullName>
    </submittedName>
</protein>
<evidence type="ECO:0000256" key="1">
    <source>
        <dbReference type="SAM" id="Phobius"/>
    </source>
</evidence>
<gene>
    <name evidence="2" type="ORF">PGLA2088_LOCUS23655</name>
</gene>
<dbReference type="AlphaFoldDB" id="A0A813JRC9"/>
<name>A0A813JRC9_POLGL</name>
<comment type="caution">
    <text evidence="2">The sequence shown here is derived from an EMBL/GenBank/DDBJ whole genome shotgun (WGS) entry which is preliminary data.</text>
</comment>
<proteinExistence type="predicted"/>
<reference evidence="2" key="1">
    <citation type="submission" date="2021-02" db="EMBL/GenBank/DDBJ databases">
        <authorList>
            <person name="Dougan E. K."/>
            <person name="Rhodes N."/>
            <person name="Thang M."/>
            <person name="Chan C."/>
        </authorList>
    </citation>
    <scope>NUCLEOTIDE SEQUENCE</scope>
</reference>
<keyword evidence="1" id="KW-0812">Transmembrane</keyword>
<organism evidence="2 3">
    <name type="scientific">Polarella glacialis</name>
    <name type="common">Dinoflagellate</name>
    <dbReference type="NCBI Taxonomy" id="89957"/>
    <lineage>
        <taxon>Eukaryota</taxon>
        <taxon>Sar</taxon>
        <taxon>Alveolata</taxon>
        <taxon>Dinophyceae</taxon>
        <taxon>Suessiales</taxon>
        <taxon>Suessiaceae</taxon>
        <taxon>Polarella</taxon>
    </lineage>
</organism>
<keyword evidence="1" id="KW-1133">Transmembrane helix</keyword>
<dbReference type="Proteomes" id="UP000626109">
    <property type="component" value="Unassembled WGS sequence"/>
</dbReference>
<keyword evidence="1" id="KW-0472">Membrane</keyword>
<evidence type="ECO:0000313" key="2">
    <source>
        <dbReference type="EMBL" id="CAE8683846.1"/>
    </source>
</evidence>
<dbReference type="EMBL" id="CAJNNW010026232">
    <property type="protein sequence ID" value="CAE8683846.1"/>
    <property type="molecule type" value="Genomic_DNA"/>
</dbReference>